<accession>I4B287</accession>
<feature type="DNA-binding region" description="H-T-H motif" evidence="4">
    <location>
        <begin position="41"/>
        <end position="60"/>
    </location>
</feature>
<dbReference type="GO" id="GO:0003677">
    <property type="term" value="F:DNA binding"/>
    <property type="evidence" value="ECO:0007669"/>
    <property type="project" value="UniProtKB-UniRule"/>
</dbReference>
<keyword evidence="3" id="KW-0804">Transcription</keyword>
<dbReference type="RefSeq" id="WP_014801912.1">
    <property type="nucleotide sequence ID" value="NC_018020.1"/>
</dbReference>
<dbReference type="PRINTS" id="PR00455">
    <property type="entry name" value="HTHTETR"/>
</dbReference>
<organism evidence="7 8">
    <name type="scientific">Turneriella parva (strain ATCC BAA-1111 / DSM 21527 / NCTC 11395 / H)</name>
    <name type="common">Leptospira parva</name>
    <dbReference type="NCBI Taxonomy" id="869212"/>
    <lineage>
        <taxon>Bacteria</taxon>
        <taxon>Pseudomonadati</taxon>
        <taxon>Spirochaetota</taxon>
        <taxon>Spirochaetia</taxon>
        <taxon>Leptospirales</taxon>
        <taxon>Leptospiraceae</taxon>
        <taxon>Turneriella</taxon>
    </lineage>
</organism>
<dbReference type="Gene3D" id="1.10.357.10">
    <property type="entry name" value="Tetracycline Repressor, domain 2"/>
    <property type="match status" value="1"/>
</dbReference>
<dbReference type="PANTHER" id="PTHR43479:SF11">
    <property type="entry name" value="ACREF_ENVCD OPERON REPRESSOR-RELATED"/>
    <property type="match status" value="1"/>
</dbReference>
<keyword evidence="8" id="KW-1185">Reference proteome</keyword>
<evidence type="ECO:0000256" key="4">
    <source>
        <dbReference type="PROSITE-ProRule" id="PRU00335"/>
    </source>
</evidence>
<gene>
    <name evidence="7" type="ordered locus">Turpa_0743</name>
</gene>
<evidence type="ECO:0000259" key="6">
    <source>
        <dbReference type="PROSITE" id="PS50977"/>
    </source>
</evidence>
<evidence type="ECO:0000256" key="5">
    <source>
        <dbReference type="SAM" id="Phobius"/>
    </source>
</evidence>
<reference evidence="7 8" key="1">
    <citation type="submission" date="2012-06" db="EMBL/GenBank/DDBJ databases">
        <title>The complete chromosome of genome of Turneriella parva DSM 21527.</title>
        <authorList>
            <consortium name="US DOE Joint Genome Institute (JGI-PGF)"/>
            <person name="Lucas S."/>
            <person name="Han J."/>
            <person name="Lapidus A."/>
            <person name="Bruce D."/>
            <person name="Goodwin L."/>
            <person name="Pitluck S."/>
            <person name="Peters L."/>
            <person name="Kyrpides N."/>
            <person name="Mavromatis K."/>
            <person name="Ivanova N."/>
            <person name="Mikhailova N."/>
            <person name="Chertkov O."/>
            <person name="Detter J.C."/>
            <person name="Tapia R."/>
            <person name="Han C."/>
            <person name="Land M."/>
            <person name="Hauser L."/>
            <person name="Markowitz V."/>
            <person name="Cheng J.-F."/>
            <person name="Hugenholtz P."/>
            <person name="Woyke T."/>
            <person name="Wu D."/>
            <person name="Gronow S."/>
            <person name="Wellnitz S."/>
            <person name="Brambilla E."/>
            <person name="Klenk H.-P."/>
            <person name="Eisen J.A."/>
        </authorList>
    </citation>
    <scope>NUCLEOTIDE SEQUENCE [LARGE SCALE GENOMIC DNA]</scope>
    <source>
        <strain evidence="8">ATCC BAA-1111 / DSM 21527 / NCTC 11395 / H</strain>
    </source>
</reference>
<dbReference type="AlphaFoldDB" id="I4B287"/>
<dbReference type="STRING" id="869212.Turpa_0743"/>
<feature type="transmembrane region" description="Helical" evidence="5">
    <location>
        <begin position="160"/>
        <end position="182"/>
    </location>
</feature>
<evidence type="ECO:0000256" key="2">
    <source>
        <dbReference type="ARBA" id="ARBA00023125"/>
    </source>
</evidence>
<dbReference type="SUPFAM" id="SSF46689">
    <property type="entry name" value="Homeodomain-like"/>
    <property type="match status" value="1"/>
</dbReference>
<dbReference type="HOGENOM" id="CLU_069356_12_2_12"/>
<evidence type="ECO:0000313" key="8">
    <source>
        <dbReference type="Proteomes" id="UP000006048"/>
    </source>
</evidence>
<keyword evidence="5" id="KW-0812">Transmembrane</keyword>
<dbReference type="Pfam" id="PF00440">
    <property type="entry name" value="TetR_N"/>
    <property type="match status" value="1"/>
</dbReference>
<sequence length="201" mass="22810">MAKSAAKQPIGKRDQTKLVNRQQILEAAKNLFADKGFEATNVRDIIHESSLSPGTFYNYFQSKEEIFEVLTDEIISEVREQIQVSYKNVKMDRAEIMKSLEKFFQIFLGNPRLMKFLSRNQSYLRELRSKGRFDGMLQDLEKALDDGVKNGMLPALPVKIVAIAVFGAVFEIIATMVITPGFDVKKAIETLSQLLFVHTGK</sequence>
<dbReference type="PANTHER" id="PTHR43479">
    <property type="entry name" value="ACREF/ENVCD OPERON REPRESSOR-RELATED"/>
    <property type="match status" value="1"/>
</dbReference>
<protein>
    <submittedName>
        <fullName evidence="7">Transcriptional regulator, TetR family</fullName>
    </submittedName>
</protein>
<evidence type="ECO:0000256" key="1">
    <source>
        <dbReference type="ARBA" id="ARBA00023015"/>
    </source>
</evidence>
<evidence type="ECO:0000313" key="7">
    <source>
        <dbReference type="EMBL" id="AFM11394.1"/>
    </source>
</evidence>
<keyword evidence="2 4" id="KW-0238">DNA-binding</keyword>
<dbReference type="FunFam" id="1.10.10.60:FF:000141">
    <property type="entry name" value="TetR family transcriptional regulator"/>
    <property type="match status" value="1"/>
</dbReference>
<dbReference type="EMBL" id="CP002959">
    <property type="protein sequence ID" value="AFM11394.1"/>
    <property type="molecule type" value="Genomic_DNA"/>
</dbReference>
<dbReference type="Proteomes" id="UP000006048">
    <property type="component" value="Chromosome"/>
</dbReference>
<dbReference type="InterPro" id="IPR009057">
    <property type="entry name" value="Homeodomain-like_sf"/>
</dbReference>
<dbReference type="InterPro" id="IPR036271">
    <property type="entry name" value="Tet_transcr_reg_TetR-rel_C_sf"/>
</dbReference>
<dbReference type="PATRIC" id="fig|869212.3.peg.716"/>
<keyword evidence="5" id="KW-0472">Membrane</keyword>
<dbReference type="OrthoDB" id="13453at2"/>
<keyword evidence="5" id="KW-1133">Transmembrane helix</keyword>
<keyword evidence="1" id="KW-0805">Transcription regulation</keyword>
<dbReference type="InterPro" id="IPR001647">
    <property type="entry name" value="HTH_TetR"/>
</dbReference>
<feature type="domain" description="HTH tetR-type" evidence="6">
    <location>
        <begin position="18"/>
        <end position="78"/>
    </location>
</feature>
<dbReference type="SUPFAM" id="SSF48498">
    <property type="entry name" value="Tetracyclin repressor-like, C-terminal domain"/>
    <property type="match status" value="1"/>
</dbReference>
<proteinExistence type="predicted"/>
<dbReference type="KEGG" id="tpx:Turpa_0743"/>
<dbReference type="InterPro" id="IPR050624">
    <property type="entry name" value="HTH-type_Tx_Regulator"/>
</dbReference>
<name>I4B287_TURPD</name>
<dbReference type="PROSITE" id="PS50977">
    <property type="entry name" value="HTH_TETR_2"/>
    <property type="match status" value="1"/>
</dbReference>
<evidence type="ECO:0000256" key="3">
    <source>
        <dbReference type="ARBA" id="ARBA00023163"/>
    </source>
</evidence>